<organism evidence="2 3">
    <name type="scientific">Pseudooceanicola batsensis (strain ATCC BAA-863 / DSM 15984 / KCTC 12145 / HTCC2597)</name>
    <name type="common">Oceanicola batsensis</name>
    <dbReference type="NCBI Taxonomy" id="252305"/>
    <lineage>
        <taxon>Bacteria</taxon>
        <taxon>Pseudomonadati</taxon>
        <taxon>Pseudomonadota</taxon>
        <taxon>Alphaproteobacteria</taxon>
        <taxon>Rhodobacterales</taxon>
        <taxon>Paracoccaceae</taxon>
        <taxon>Pseudooceanicola</taxon>
    </lineage>
</organism>
<feature type="region of interest" description="Disordered" evidence="1">
    <location>
        <begin position="271"/>
        <end position="299"/>
    </location>
</feature>
<dbReference type="InterPro" id="IPR011049">
    <property type="entry name" value="Serralysin-like_metalloprot_C"/>
</dbReference>
<keyword evidence="3" id="KW-1185">Reference proteome</keyword>
<feature type="region of interest" description="Disordered" evidence="1">
    <location>
        <begin position="853"/>
        <end position="903"/>
    </location>
</feature>
<dbReference type="AlphaFoldDB" id="A3TSY1"/>
<dbReference type="RefSeq" id="WP_009805375.1">
    <property type="nucleotide sequence ID" value="NZ_CH724131.1"/>
</dbReference>
<dbReference type="OrthoDB" id="9342475at2"/>
<protein>
    <recommendedName>
        <fullName evidence="4">Type I secretion target repeat protein</fullName>
    </recommendedName>
</protein>
<evidence type="ECO:0000313" key="3">
    <source>
        <dbReference type="Proteomes" id="UP000004318"/>
    </source>
</evidence>
<dbReference type="STRING" id="252305.OB2597_05730"/>
<proteinExistence type="predicted"/>
<dbReference type="Proteomes" id="UP000004318">
    <property type="component" value="Unassembled WGS sequence"/>
</dbReference>
<accession>A3TSY1</accession>
<evidence type="ECO:0008006" key="4">
    <source>
        <dbReference type="Google" id="ProtNLM"/>
    </source>
</evidence>
<dbReference type="eggNOG" id="COG2931">
    <property type="taxonomic scope" value="Bacteria"/>
</dbReference>
<name>A3TSY1_PSEBH</name>
<dbReference type="SUPFAM" id="SSF51120">
    <property type="entry name" value="beta-Roll"/>
    <property type="match status" value="1"/>
</dbReference>
<gene>
    <name evidence="2" type="ORF">OB2597_05730</name>
</gene>
<comment type="caution">
    <text evidence="2">The sequence shown here is derived from an EMBL/GenBank/DDBJ whole genome shotgun (WGS) entry which is preliminary data.</text>
</comment>
<sequence length="903" mass="96627">MTEFSETGHSEELSEQGVYFGETYITRISDLVFTPSGGQFGPTVTGFEYDEFFGVGEDDLVGDTFSIGGPVVVDIPFRGDTEIFRARLFGELGAQFGLQITSSLDPGSVDAVLPYETLVAFPDVDAAGLSEGDVVDLFLGASFDPGAHAESGFTTEFPSFTFDIGIVTELLVELAAEIGAFGNNRTFKILDFVVPETLLSILSVDTNREITAAEEAEDPELSAGDANPIELFGITTPELVDKIDGLDPAYNDAGEFAGIGIPLNTFVSAPETEDAEKKDASPEGEETPDKEEDDDPGFDLTDIDLGRIEVFVPNINTVSSFDGEIFVTDPTKKARYNYDDQGNRTSIDRLDDLDEEGENLGEGNRDDLAALTLDLDGLITYATGGSFPPLELGPFDILDGKIGGVYVDAGFSYNLLDVELEAALPLEQEFTLTPKLQTQLKFYETDGAGQKVDTAKLVEVQMQQKVLRFDETGTFRDAAVEARLRQLAEGNALYAQDIDAFIDFDAGIAGAFTGQTASIGGRMIISRDGGDSWDELFTNASDPIAESAPALGQDQTVDLTLAEDTRLGYRLFIGSGSSEVQEDYEITFDKSDSVYVEKIVETSNFITETPFLDDLNALNLVYDDAETFVEVVSKAVPIVTNRTGLEFDLALLLSGLAASATFEAAYDIGPFTIGAGLEFDLGPLFEEKFELLNLDIVDLFNGSFQIEESQTTDFVLGAPAQGSDYGDAVVLGPGDDTHTGTAADDEIIALAGEDNIDAGGGDDVVHLGRGADTVEGGSGEDTLDLSDLQRQVAASHVTSVFGEFDIRRVTAGERLGVFLEPLIRDDGFNVVARGDVLVVVLGRCGAGGPGFRPMRPAGSNGSSSPDFADDVWVTNDQGSRSTRRGGATTASPSIRPTACRWRQ</sequence>
<evidence type="ECO:0000256" key="1">
    <source>
        <dbReference type="SAM" id="MobiDB-lite"/>
    </source>
</evidence>
<dbReference type="HOGENOM" id="CLU_321024_0_0_5"/>
<dbReference type="Gene3D" id="2.150.10.10">
    <property type="entry name" value="Serralysin-like metalloprotease, C-terminal"/>
    <property type="match status" value="1"/>
</dbReference>
<dbReference type="EMBL" id="AAMO01000001">
    <property type="protein sequence ID" value="EAQ04758.1"/>
    <property type="molecule type" value="Genomic_DNA"/>
</dbReference>
<reference evidence="2 3" key="1">
    <citation type="journal article" date="2010" name="J. Bacteriol.">
        <title>Genome sequences of Oceanicola granulosus HTCC2516(T) and Oceanicola batsensis HTCC2597(TDelta).</title>
        <authorList>
            <person name="Thrash J.C."/>
            <person name="Cho J.C."/>
            <person name="Vergin K.L."/>
            <person name="Giovannoni S.J."/>
        </authorList>
    </citation>
    <scope>NUCLEOTIDE SEQUENCE [LARGE SCALE GENOMIC DNA]</scope>
    <source>
        <strain evidence="3">ATCC BAA-863 / DSM 15984 / KCTC 12145 / HTCC2597</strain>
    </source>
</reference>
<feature type="compositionally biased region" description="Acidic residues" evidence="1">
    <location>
        <begin position="282"/>
        <end position="297"/>
    </location>
</feature>
<evidence type="ECO:0000313" key="2">
    <source>
        <dbReference type="EMBL" id="EAQ04758.1"/>
    </source>
</evidence>